<dbReference type="AlphaFoldDB" id="A0A9Q1CKF0"/>
<dbReference type="FunFam" id="1.10.10.60:FF:000180">
    <property type="entry name" value="DnaJ (Hsp40) homolog, subfamily C, member 2"/>
    <property type="match status" value="1"/>
</dbReference>
<evidence type="ECO:0000256" key="9">
    <source>
        <dbReference type="SAM" id="Coils"/>
    </source>
</evidence>
<dbReference type="InterPro" id="IPR001623">
    <property type="entry name" value="DnaJ_domain"/>
</dbReference>
<dbReference type="PANTHER" id="PTHR43999:SF1">
    <property type="entry name" value="DNAJ HOMOLOG SUBFAMILY C MEMBER 2"/>
    <property type="match status" value="1"/>
</dbReference>
<dbReference type="Pfam" id="PF00226">
    <property type="entry name" value="DnaJ"/>
    <property type="match status" value="1"/>
</dbReference>
<dbReference type="OrthoDB" id="1690618at2759"/>
<evidence type="ECO:0000256" key="2">
    <source>
        <dbReference type="ARBA" id="ARBA00014469"/>
    </source>
</evidence>
<dbReference type="GO" id="GO:0005829">
    <property type="term" value="C:cytosol"/>
    <property type="evidence" value="ECO:0007669"/>
    <property type="project" value="UniProtKB-SubCell"/>
</dbReference>
<sequence length="623" mass="72467">MTDVYLPPSLDDDQTEVYRSIPASLVIKVEPVGRWFEARFKRQHHRTSGSFRDSGQDGGDDSESMSEEEDNIEDEDDSHLQGLDPSEWKSQDHYAVLGLGKLRYKATDDEVKKAYKRKVLKHHPDKKKARGEQVGEDEHKFFTCITRAYEILGVVTKRRAFDSVDPLFNDDVPEVDDDAKENFYEVFTEVFDRNERWSRKKPVPKLGFENSTWDEVDNFYEFWYDFDSWREFSYLDEEEKEKGESREERKWIEKQNKIARQKRKKEEVIRIRALVDNAHACDPRIKKFREEEKKRKADEKKAKQEAIKALALEKEREKLAAEEAARLAKQKEEDEAKAKALAAKKEKEAQKKAKKKVKKLLRDTCKSHDYYAENEEQKIKHMQEVEMLCEQLSLTRLSALNEQLQKSSEEAAKVVFQNEIKSVNEEIEKEKQEELRKQRDAQAAKEGGGSGGVGGRGKEWNDSDTKLLIKAVNLFPAGTVQRYEVIANYINSHSTSGITRNAKDVINKTKTLQRLDTSMKEEVNKKAFDKFEQSKHKPKKEDVSAPSERFANGEEKPWTADEQKRLEQALKTFPAQTPERWDKIAEAVPNRTKKECMKRYKDLVTMIKAKKAAQEQVAKSKKP</sequence>
<evidence type="ECO:0000256" key="7">
    <source>
        <dbReference type="ARBA" id="ARBA00023186"/>
    </source>
</evidence>
<feature type="compositionally biased region" description="Basic and acidic residues" evidence="10">
    <location>
        <begin position="551"/>
        <end position="561"/>
    </location>
</feature>
<dbReference type="EMBL" id="JAIZAY010000002">
    <property type="protein sequence ID" value="KAJ8046987.1"/>
    <property type="molecule type" value="Genomic_DNA"/>
</dbReference>
<keyword evidence="6" id="KW-0010">Activator</keyword>
<dbReference type="CDD" id="cd00167">
    <property type="entry name" value="SANT"/>
    <property type="match status" value="1"/>
</dbReference>
<evidence type="ECO:0000313" key="16">
    <source>
        <dbReference type="Proteomes" id="UP001152320"/>
    </source>
</evidence>
<dbReference type="PROSITE" id="PS51294">
    <property type="entry name" value="HTH_MYB"/>
    <property type="match status" value="1"/>
</dbReference>
<keyword evidence="7" id="KW-0143">Chaperone</keyword>
<name>A0A9Q1CKF0_HOLLE</name>
<evidence type="ECO:0000256" key="5">
    <source>
        <dbReference type="ARBA" id="ARBA00022853"/>
    </source>
</evidence>
<dbReference type="GO" id="GO:0030544">
    <property type="term" value="F:Hsp70 protein binding"/>
    <property type="evidence" value="ECO:0007669"/>
    <property type="project" value="InterPro"/>
</dbReference>
<keyword evidence="4" id="KW-0677">Repeat</keyword>
<dbReference type="Pfam" id="PF21884">
    <property type="entry name" value="ZUO1-like_ZHD"/>
    <property type="match status" value="1"/>
</dbReference>
<dbReference type="Gene3D" id="1.10.10.60">
    <property type="entry name" value="Homeodomain-like"/>
    <property type="match status" value="2"/>
</dbReference>
<dbReference type="PROSITE" id="PS50090">
    <property type="entry name" value="MYB_LIKE"/>
    <property type="match status" value="1"/>
</dbReference>
<dbReference type="SUPFAM" id="SSF46565">
    <property type="entry name" value="Chaperone J-domain"/>
    <property type="match status" value="1"/>
</dbReference>
<dbReference type="GO" id="GO:0006325">
    <property type="term" value="P:chromatin organization"/>
    <property type="evidence" value="ECO:0007669"/>
    <property type="project" value="UniProtKB-KW"/>
</dbReference>
<evidence type="ECO:0000256" key="4">
    <source>
        <dbReference type="ARBA" id="ARBA00022737"/>
    </source>
</evidence>
<feature type="coiled-coil region" evidence="9">
    <location>
        <begin position="289"/>
        <end position="363"/>
    </location>
</feature>
<feature type="compositionally biased region" description="Gly residues" evidence="10">
    <location>
        <begin position="446"/>
        <end position="455"/>
    </location>
</feature>
<dbReference type="Proteomes" id="UP001152320">
    <property type="component" value="Chromosome 2"/>
</dbReference>
<dbReference type="SMART" id="SM00271">
    <property type="entry name" value="DnaJ"/>
    <property type="match status" value="1"/>
</dbReference>
<feature type="domain" description="Myb-like" evidence="12">
    <location>
        <begin position="557"/>
        <end position="604"/>
    </location>
</feature>
<dbReference type="InterPro" id="IPR032003">
    <property type="entry name" value="RAC_head"/>
</dbReference>
<comment type="subcellular location">
    <subcellularLocation>
        <location evidence="1">Cytoplasm</location>
        <location evidence="1">Cytosol</location>
    </subcellularLocation>
</comment>
<keyword evidence="8" id="KW-0539">Nucleus</keyword>
<feature type="compositionally biased region" description="Basic and acidic residues" evidence="10">
    <location>
        <begin position="431"/>
        <end position="443"/>
    </location>
</feature>
<dbReference type="PROSITE" id="PS50076">
    <property type="entry name" value="DNAJ_2"/>
    <property type="match status" value="1"/>
</dbReference>
<feature type="domain" description="HTH myb-type" evidence="14">
    <location>
        <begin position="557"/>
        <end position="608"/>
    </location>
</feature>
<keyword evidence="16" id="KW-1185">Reference proteome</keyword>
<dbReference type="Pfam" id="PF23082">
    <property type="entry name" value="Myb_DNA-binding_2"/>
    <property type="match status" value="1"/>
</dbReference>
<dbReference type="Gene3D" id="1.10.287.110">
    <property type="entry name" value="DnaJ domain"/>
    <property type="match status" value="1"/>
</dbReference>
<reference evidence="15" key="1">
    <citation type="submission" date="2021-10" db="EMBL/GenBank/DDBJ databases">
        <title>Tropical sea cucumber genome reveals ecological adaptation and Cuvierian tubules defense mechanism.</title>
        <authorList>
            <person name="Chen T."/>
        </authorList>
    </citation>
    <scope>NUCLEOTIDE SEQUENCE</scope>
    <source>
        <strain evidence="15">Nanhai2018</strain>
        <tissue evidence="15">Muscle</tissue>
    </source>
</reference>
<evidence type="ECO:0000256" key="8">
    <source>
        <dbReference type="ARBA" id="ARBA00023242"/>
    </source>
</evidence>
<dbReference type="PROSITE" id="PS51293">
    <property type="entry name" value="SANT"/>
    <property type="match status" value="1"/>
</dbReference>
<dbReference type="GO" id="GO:0051083">
    <property type="term" value="P:'de novo' cotranslational protein folding"/>
    <property type="evidence" value="ECO:0007669"/>
    <property type="project" value="InterPro"/>
</dbReference>
<dbReference type="InterPro" id="IPR017930">
    <property type="entry name" value="Myb_dom"/>
</dbReference>
<keyword evidence="3" id="KW-0963">Cytoplasm</keyword>
<evidence type="ECO:0000259" key="14">
    <source>
        <dbReference type="PROSITE" id="PS51294"/>
    </source>
</evidence>
<feature type="region of interest" description="Disordered" evidence="10">
    <location>
        <begin position="531"/>
        <end position="561"/>
    </location>
</feature>
<feature type="region of interest" description="Disordered" evidence="10">
    <location>
        <begin position="41"/>
        <end position="86"/>
    </location>
</feature>
<evidence type="ECO:0000256" key="6">
    <source>
        <dbReference type="ARBA" id="ARBA00023159"/>
    </source>
</evidence>
<dbReference type="InterPro" id="IPR017884">
    <property type="entry name" value="SANT_dom"/>
</dbReference>
<evidence type="ECO:0000256" key="10">
    <source>
        <dbReference type="SAM" id="MobiDB-lite"/>
    </source>
</evidence>
<dbReference type="InterPro" id="IPR001005">
    <property type="entry name" value="SANT/Myb"/>
</dbReference>
<dbReference type="SUPFAM" id="SSF46689">
    <property type="entry name" value="Homeodomain-like"/>
    <property type="match status" value="1"/>
</dbReference>
<dbReference type="CDD" id="cd06257">
    <property type="entry name" value="DnaJ"/>
    <property type="match status" value="1"/>
</dbReference>
<dbReference type="SMART" id="SM00717">
    <property type="entry name" value="SANT"/>
    <property type="match status" value="2"/>
</dbReference>
<feature type="domain" description="SANT" evidence="13">
    <location>
        <begin position="553"/>
        <end position="608"/>
    </location>
</feature>
<evidence type="ECO:0000313" key="15">
    <source>
        <dbReference type="EMBL" id="KAJ8046987.1"/>
    </source>
</evidence>
<evidence type="ECO:0000259" key="11">
    <source>
        <dbReference type="PROSITE" id="PS50076"/>
    </source>
</evidence>
<accession>A0A9Q1CKF0</accession>
<proteinExistence type="predicted"/>
<feature type="compositionally biased region" description="Basic and acidic residues" evidence="10">
    <location>
        <begin position="531"/>
        <end position="543"/>
    </location>
</feature>
<evidence type="ECO:0000259" key="13">
    <source>
        <dbReference type="PROSITE" id="PS51293"/>
    </source>
</evidence>
<dbReference type="Pfam" id="PF16717">
    <property type="entry name" value="RAC_head"/>
    <property type="match status" value="1"/>
</dbReference>
<dbReference type="GO" id="GO:0043022">
    <property type="term" value="F:ribosome binding"/>
    <property type="evidence" value="ECO:0007669"/>
    <property type="project" value="InterPro"/>
</dbReference>
<dbReference type="Pfam" id="PF00249">
    <property type="entry name" value="Myb_DNA-binding"/>
    <property type="match status" value="1"/>
</dbReference>
<feature type="region of interest" description="Disordered" evidence="10">
    <location>
        <begin position="431"/>
        <end position="459"/>
    </location>
</feature>
<dbReference type="PANTHER" id="PTHR43999">
    <property type="entry name" value="DNAJ HOMOLOG SUBFAMILY C MEMBER 2"/>
    <property type="match status" value="1"/>
</dbReference>
<comment type="caution">
    <text evidence="15">The sequence shown here is derived from an EMBL/GenBank/DDBJ whole genome shotgun (WGS) entry which is preliminary data.</text>
</comment>
<evidence type="ECO:0000259" key="12">
    <source>
        <dbReference type="PROSITE" id="PS50090"/>
    </source>
</evidence>
<dbReference type="InterPro" id="IPR054076">
    <property type="entry name" value="ZUO1-like_ZHD"/>
</dbReference>
<dbReference type="InterPro" id="IPR009057">
    <property type="entry name" value="Homeodomain-like_sf"/>
</dbReference>
<keyword evidence="5" id="KW-0156">Chromatin regulator</keyword>
<keyword evidence="9" id="KW-0175">Coiled coil</keyword>
<gene>
    <name evidence="15" type="ORF">HOLleu_05851</name>
</gene>
<organism evidence="15 16">
    <name type="scientific">Holothuria leucospilota</name>
    <name type="common">Black long sea cucumber</name>
    <name type="synonym">Mertensiothuria leucospilota</name>
    <dbReference type="NCBI Taxonomy" id="206669"/>
    <lineage>
        <taxon>Eukaryota</taxon>
        <taxon>Metazoa</taxon>
        <taxon>Echinodermata</taxon>
        <taxon>Eleutherozoa</taxon>
        <taxon>Echinozoa</taxon>
        <taxon>Holothuroidea</taxon>
        <taxon>Aspidochirotacea</taxon>
        <taxon>Aspidochirotida</taxon>
        <taxon>Holothuriidae</taxon>
        <taxon>Holothuria</taxon>
    </lineage>
</organism>
<feature type="compositionally biased region" description="Acidic residues" evidence="10">
    <location>
        <begin position="58"/>
        <end position="77"/>
    </location>
</feature>
<dbReference type="InterPro" id="IPR036869">
    <property type="entry name" value="J_dom_sf"/>
</dbReference>
<dbReference type="GO" id="GO:0006450">
    <property type="term" value="P:regulation of translational fidelity"/>
    <property type="evidence" value="ECO:0007669"/>
    <property type="project" value="InterPro"/>
</dbReference>
<evidence type="ECO:0000256" key="1">
    <source>
        <dbReference type="ARBA" id="ARBA00004514"/>
    </source>
</evidence>
<evidence type="ECO:0000256" key="3">
    <source>
        <dbReference type="ARBA" id="ARBA00022490"/>
    </source>
</evidence>
<dbReference type="Gene3D" id="1.10.8.840">
    <property type="entry name" value="Ribosome-associated complex head domain"/>
    <property type="match status" value="1"/>
</dbReference>
<protein>
    <recommendedName>
        <fullName evidence="2">DnaJ homolog subfamily C member 2</fullName>
    </recommendedName>
</protein>
<dbReference type="InterPro" id="IPR044634">
    <property type="entry name" value="Zuotin/DnaJC2"/>
</dbReference>
<feature type="domain" description="J" evidence="11">
    <location>
        <begin position="92"/>
        <end position="165"/>
    </location>
</feature>
<dbReference type="InterPro" id="IPR042569">
    <property type="entry name" value="RAC_head_sf"/>
</dbReference>